<reference evidence="12 13" key="1">
    <citation type="journal article" date="2012" name="Stand. Genomic Sci.">
        <title>Complete genome sequencing and analysis of Saprospira grandis str. Lewin, a predatory marine bacterium.</title>
        <authorList>
            <person name="Saw J.H."/>
            <person name="Yuryev A."/>
            <person name="Kanbe M."/>
            <person name="Hou S."/>
            <person name="Young A.G."/>
            <person name="Aizawa S."/>
            <person name="Alam M."/>
        </authorList>
    </citation>
    <scope>NUCLEOTIDE SEQUENCE [LARGE SCALE GENOMIC DNA]</scope>
    <source>
        <strain evidence="12 13">Lewin</strain>
    </source>
</reference>
<dbReference type="EMBL" id="CP002831">
    <property type="protein sequence ID" value="AFC23654.1"/>
    <property type="molecule type" value="Genomic_DNA"/>
</dbReference>
<dbReference type="OrthoDB" id="9804921at2"/>
<protein>
    <recommendedName>
        <fullName evidence="10">Probable GTP-binding protein EngB</fullName>
    </recommendedName>
</protein>
<comment type="function">
    <text evidence="10">Necessary for normal cell division and for the maintenance of normal septation.</text>
</comment>
<dbReference type="AlphaFoldDB" id="H6L2J6"/>
<dbReference type="NCBIfam" id="TIGR03598">
    <property type="entry name" value="GTPase_YsxC"/>
    <property type="match status" value="1"/>
</dbReference>
<dbReference type="HOGENOM" id="CLU_033732_3_0_10"/>
<keyword evidence="5 10" id="KW-0547">Nucleotide-binding</keyword>
<evidence type="ECO:0000256" key="6">
    <source>
        <dbReference type="ARBA" id="ARBA00022842"/>
    </source>
</evidence>
<sequence>MIIKTAEYLISVPKVEMAPHSDRPEYAFIGRSNVGKSSLINMLTDHSKLALTSGRPGKTRMINYFNINKDWYLVDLPGYGYAQTGKQRRQNWRKMIEEYFLLRISMQCAFLLIDSGVPPQDIDIEFANWLGENQIPFVIVFTKTDKKKARQGDNHIRAFKQKLGEYWEQLPPCYLSSAETKRGREELLEFIESVNANFEPLH</sequence>
<dbReference type="InterPro" id="IPR019987">
    <property type="entry name" value="GTP-bd_ribosome_bio_YsxC"/>
</dbReference>
<evidence type="ECO:0000256" key="4">
    <source>
        <dbReference type="ARBA" id="ARBA00022723"/>
    </source>
</evidence>
<dbReference type="GO" id="GO:0005525">
    <property type="term" value="F:GTP binding"/>
    <property type="evidence" value="ECO:0007669"/>
    <property type="project" value="UniProtKB-UniRule"/>
</dbReference>
<dbReference type="InterPro" id="IPR027417">
    <property type="entry name" value="P-loop_NTPase"/>
</dbReference>
<keyword evidence="7 10" id="KW-0342">GTP-binding</keyword>
<dbReference type="PANTHER" id="PTHR11649">
    <property type="entry name" value="MSS1/TRME-RELATED GTP-BINDING PROTEIN"/>
    <property type="match status" value="1"/>
</dbReference>
<gene>
    <name evidence="10 12" type="primary">engB</name>
    <name evidence="12" type="ordered locus">SGRA_0918</name>
</gene>
<dbReference type="Gene3D" id="3.40.50.300">
    <property type="entry name" value="P-loop containing nucleotide triphosphate hydrolases"/>
    <property type="match status" value="1"/>
</dbReference>
<dbReference type="GO" id="GO:0000917">
    <property type="term" value="P:division septum assembly"/>
    <property type="evidence" value="ECO:0007669"/>
    <property type="project" value="UniProtKB-KW"/>
</dbReference>
<keyword evidence="6" id="KW-0460">Magnesium</keyword>
<keyword evidence="9 10" id="KW-0131">Cell cycle</keyword>
<keyword evidence="4" id="KW-0479">Metal-binding</keyword>
<dbReference type="SUPFAM" id="SSF52540">
    <property type="entry name" value="P-loop containing nucleoside triphosphate hydrolases"/>
    <property type="match status" value="1"/>
</dbReference>
<keyword evidence="8 10" id="KW-0717">Septation</keyword>
<dbReference type="Proteomes" id="UP000007519">
    <property type="component" value="Chromosome"/>
</dbReference>
<evidence type="ECO:0000256" key="7">
    <source>
        <dbReference type="ARBA" id="ARBA00023134"/>
    </source>
</evidence>
<dbReference type="STRING" id="984262.SGRA_0918"/>
<organism evidence="12 13">
    <name type="scientific">Saprospira grandis (strain Lewin)</name>
    <dbReference type="NCBI Taxonomy" id="984262"/>
    <lineage>
        <taxon>Bacteria</taxon>
        <taxon>Pseudomonadati</taxon>
        <taxon>Bacteroidota</taxon>
        <taxon>Saprospiria</taxon>
        <taxon>Saprospirales</taxon>
        <taxon>Saprospiraceae</taxon>
        <taxon>Saprospira</taxon>
    </lineage>
</organism>
<evidence type="ECO:0000256" key="8">
    <source>
        <dbReference type="ARBA" id="ARBA00023210"/>
    </source>
</evidence>
<dbReference type="InterPro" id="IPR006073">
    <property type="entry name" value="GTP-bd"/>
</dbReference>
<keyword evidence="13" id="KW-1185">Reference proteome</keyword>
<evidence type="ECO:0000259" key="11">
    <source>
        <dbReference type="PROSITE" id="PS51706"/>
    </source>
</evidence>
<dbReference type="KEGG" id="sgn:SGRA_0918"/>
<dbReference type="RefSeq" id="WP_015691305.1">
    <property type="nucleotide sequence ID" value="NC_016940.1"/>
</dbReference>
<dbReference type="FunFam" id="3.40.50.300:FF:000098">
    <property type="entry name" value="Probable GTP-binding protein EngB"/>
    <property type="match status" value="1"/>
</dbReference>
<evidence type="ECO:0000256" key="10">
    <source>
        <dbReference type="HAMAP-Rule" id="MF_00321"/>
    </source>
</evidence>
<evidence type="ECO:0000256" key="3">
    <source>
        <dbReference type="ARBA" id="ARBA00022618"/>
    </source>
</evidence>
<feature type="domain" description="EngB-type G" evidence="11">
    <location>
        <begin position="22"/>
        <end position="197"/>
    </location>
</feature>
<keyword evidence="3 10" id="KW-0132">Cell division</keyword>
<proteinExistence type="inferred from homology"/>
<evidence type="ECO:0000313" key="12">
    <source>
        <dbReference type="EMBL" id="AFC23654.1"/>
    </source>
</evidence>
<evidence type="ECO:0000256" key="5">
    <source>
        <dbReference type="ARBA" id="ARBA00022741"/>
    </source>
</evidence>
<dbReference type="eggNOG" id="COG0218">
    <property type="taxonomic scope" value="Bacteria"/>
</dbReference>
<comment type="similarity">
    <text evidence="2 10">Belongs to the TRAFAC class TrmE-Era-EngA-EngB-Septin-like GTPase superfamily. EngB GTPase family.</text>
</comment>
<comment type="cofactor">
    <cofactor evidence="1">
        <name>Mg(2+)</name>
        <dbReference type="ChEBI" id="CHEBI:18420"/>
    </cofactor>
</comment>
<dbReference type="CDD" id="cd01876">
    <property type="entry name" value="YihA_EngB"/>
    <property type="match status" value="1"/>
</dbReference>
<evidence type="ECO:0000256" key="2">
    <source>
        <dbReference type="ARBA" id="ARBA00009638"/>
    </source>
</evidence>
<dbReference type="PROSITE" id="PS51706">
    <property type="entry name" value="G_ENGB"/>
    <property type="match status" value="1"/>
</dbReference>
<dbReference type="Pfam" id="PF01926">
    <property type="entry name" value="MMR_HSR1"/>
    <property type="match status" value="1"/>
</dbReference>
<dbReference type="GO" id="GO:0046872">
    <property type="term" value="F:metal ion binding"/>
    <property type="evidence" value="ECO:0007669"/>
    <property type="project" value="UniProtKB-KW"/>
</dbReference>
<evidence type="ECO:0000256" key="1">
    <source>
        <dbReference type="ARBA" id="ARBA00001946"/>
    </source>
</evidence>
<accession>H6L2J6</accession>
<name>H6L2J6_SAPGL</name>
<evidence type="ECO:0000256" key="9">
    <source>
        <dbReference type="ARBA" id="ARBA00023306"/>
    </source>
</evidence>
<dbReference type="PANTHER" id="PTHR11649:SF13">
    <property type="entry name" value="ENGB-TYPE G DOMAIN-CONTAINING PROTEIN"/>
    <property type="match status" value="1"/>
</dbReference>
<dbReference type="HAMAP" id="MF_00321">
    <property type="entry name" value="GTPase_EngB"/>
    <property type="match status" value="1"/>
</dbReference>
<evidence type="ECO:0000313" key="13">
    <source>
        <dbReference type="Proteomes" id="UP000007519"/>
    </source>
</evidence>
<dbReference type="InterPro" id="IPR030393">
    <property type="entry name" value="G_ENGB_dom"/>
</dbReference>